<keyword evidence="4 8" id="KW-0479">Metal-binding</keyword>
<dbReference type="Proteomes" id="UP001489902">
    <property type="component" value="Chromosome 8"/>
</dbReference>
<keyword evidence="7" id="KW-0520">NAD</keyword>
<evidence type="ECO:0000256" key="5">
    <source>
        <dbReference type="ARBA" id="ARBA00022833"/>
    </source>
</evidence>
<protein>
    <recommendedName>
        <fullName evidence="3">alcohol dehydrogenase</fullName>
        <ecNumber evidence="3">1.1.1.1</ecNumber>
    </recommendedName>
</protein>
<dbReference type="SUPFAM" id="SSF50129">
    <property type="entry name" value="GroES-like"/>
    <property type="match status" value="1"/>
</dbReference>
<evidence type="ECO:0000313" key="11">
    <source>
        <dbReference type="Proteomes" id="UP001489902"/>
    </source>
</evidence>
<organism evidence="10 11">
    <name type="scientific">Fusarium acuminatum</name>
    <dbReference type="NCBI Taxonomy" id="5515"/>
    <lineage>
        <taxon>Eukaryota</taxon>
        <taxon>Fungi</taxon>
        <taxon>Dikarya</taxon>
        <taxon>Ascomycota</taxon>
        <taxon>Pezizomycotina</taxon>
        <taxon>Sordariomycetes</taxon>
        <taxon>Hypocreomycetidae</taxon>
        <taxon>Hypocreales</taxon>
        <taxon>Nectriaceae</taxon>
        <taxon>Fusarium</taxon>
        <taxon>Fusarium tricinctum species complex</taxon>
    </lineage>
</organism>
<dbReference type="Gene3D" id="3.90.180.10">
    <property type="entry name" value="Medium-chain alcohol dehydrogenases, catalytic domain"/>
    <property type="match status" value="1"/>
</dbReference>
<comment type="similarity">
    <text evidence="2 8">Belongs to the zinc-containing alcohol dehydrogenase family.</text>
</comment>
<evidence type="ECO:0000259" key="9">
    <source>
        <dbReference type="SMART" id="SM00829"/>
    </source>
</evidence>
<keyword evidence="11" id="KW-1185">Reference proteome</keyword>
<dbReference type="SUPFAM" id="SSF51735">
    <property type="entry name" value="NAD(P)-binding Rossmann-fold domains"/>
    <property type="match status" value="1"/>
</dbReference>
<reference evidence="10 11" key="1">
    <citation type="submission" date="2024-04" db="EMBL/GenBank/DDBJ databases">
        <title>Complete genome sequence of Fusarium acuminatum.</title>
        <authorList>
            <person name="Lan B."/>
        </authorList>
    </citation>
    <scope>NUCLEOTIDE SEQUENCE [LARGE SCALE GENOMIC DNA]</scope>
    <source>
        <strain evidence="10">1A</strain>
    </source>
</reference>
<gene>
    <name evidence="10" type="ORF">QYS62_011629</name>
</gene>
<dbReference type="Pfam" id="PF00107">
    <property type="entry name" value="ADH_zinc_N"/>
    <property type="match status" value="1"/>
</dbReference>
<evidence type="ECO:0000256" key="6">
    <source>
        <dbReference type="ARBA" id="ARBA00023002"/>
    </source>
</evidence>
<dbReference type="PANTHER" id="PTHR42940">
    <property type="entry name" value="ALCOHOL DEHYDROGENASE 1-RELATED"/>
    <property type="match status" value="1"/>
</dbReference>
<keyword evidence="5 8" id="KW-0862">Zinc</keyword>
<evidence type="ECO:0000313" key="10">
    <source>
        <dbReference type="EMBL" id="WZH50385.1"/>
    </source>
</evidence>
<dbReference type="CDD" id="cd08297">
    <property type="entry name" value="CAD3"/>
    <property type="match status" value="1"/>
</dbReference>
<evidence type="ECO:0000256" key="1">
    <source>
        <dbReference type="ARBA" id="ARBA00001947"/>
    </source>
</evidence>
<dbReference type="PROSITE" id="PS00059">
    <property type="entry name" value="ADH_ZINC"/>
    <property type="match status" value="1"/>
</dbReference>
<evidence type="ECO:0000256" key="2">
    <source>
        <dbReference type="ARBA" id="ARBA00008072"/>
    </source>
</evidence>
<accession>A0ABZ2XD74</accession>
<dbReference type="InterPro" id="IPR002328">
    <property type="entry name" value="ADH_Zn_CS"/>
</dbReference>
<evidence type="ECO:0000256" key="8">
    <source>
        <dbReference type="RuleBase" id="RU361277"/>
    </source>
</evidence>
<name>A0ABZ2XD74_9HYPO</name>
<proteinExistence type="inferred from homology"/>
<evidence type="ECO:0000256" key="7">
    <source>
        <dbReference type="ARBA" id="ARBA00023027"/>
    </source>
</evidence>
<dbReference type="EMBL" id="CP151267">
    <property type="protein sequence ID" value="WZH50385.1"/>
    <property type="molecule type" value="Genomic_DNA"/>
</dbReference>
<evidence type="ECO:0000256" key="4">
    <source>
        <dbReference type="ARBA" id="ARBA00022723"/>
    </source>
</evidence>
<evidence type="ECO:0000256" key="3">
    <source>
        <dbReference type="ARBA" id="ARBA00013190"/>
    </source>
</evidence>
<keyword evidence="6" id="KW-0560">Oxidoreductase</keyword>
<dbReference type="PANTHER" id="PTHR42940:SF3">
    <property type="entry name" value="ALCOHOL DEHYDROGENASE 1-RELATED"/>
    <property type="match status" value="1"/>
</dbReference>
<dbReference type="InterPro" id="IPR020843">
    <property type="entry name" value="ER"/>
</dbReference>
<dbReference type="Pfam" id="PF08240">
    <property type="entry name" value="ADH_N"/>
    <property type="match status" value="1"/>
</dbReference>
<dbReference type="InterPro" id="IPR013149">
    <property type="entry name" value="ADH-like_C"/>
</dbReference>
<dbReference type="InterPro" id="IPR011032">
    <property type="entry name" value="GroES-like_sf"/>
</dbReference>
<dbReference type="SMART" id="SM00829">
    <property type="entry name" value="PKS_ER"/>
    <property type="match status" value="1"/>
</dbReference>
<feature type="domain" description="Enoyl reductase (ER)" evidence="9">
    <location>
        <begin position="24"/>
        <end position="358"/>
    </location>
</feature>
<comment type="cofactor">
    <cofactor evidence="1 8">
        <name>Zn(2+)</name>
        <dbReference type="ChEBI" id="CHEBI:29105"/>
    </cofactor>
</comment>
<sequence>MSVYEIPQQQRAAVRVVDDPTKYTTMEFIDVPQAGPSQILVKIAWSGVCGTDKSVLRNDGKDLGFFMKPESKGIAGHEGVGVVVAVGEDVQERWHIGDRAGIKWIAGICGECEFCQEGDDIHCQNQNNSGYSWPGTFQEYCLADGQYSTKIPDGVTDQEAAPILCAGVLEAYAITNRSGVKCGQWIVIPGAGGGLGHLAVQYARAMGMRVIAIDTGEHKRDLCAKLGAEAFIDFKTSHNVTTEVRSHTKFGAHGVLVIAASKEAFATAPSFLRPRGTIVVVGVATDPTVLAGAPPALLTTMQLRIVGSVAANLKEVEEAFDLSARGLVRPIVTEGKLEELDSWIENLQAGKVAGRVVLQVSK</sequence>
<dbReference type="InterPro" id="IPR036291">
    <property type="entry name" value="NAD(P)-bd_dom_sf"/>
</dbReference>
<dbReference type="EC" id="1.1.1.1" evidence="3"/>
<dbReference type="Gene3D" id="3.40.50.720">
    <property type="entry name" value="NAD(P)-binding Rossmann-like Domain"/>
    <property type="match status" value="1"/>
</dbReference>
<dbReference type="InterPro" id="IPR013154">
    <property type="entry name" value="ADH-like_N"/>
</dbReference>